<gene>
    <name evidence="1" type="ORF">CTI12_AA488450</name>
</gene>
<comment type="caution">
    <text evidence="1">The sequence shown here is derived from an EMBL/GenBank/DDBJ whole genome shotgun (WGS) entry which is preliminary data.</text>
</comment>
<evidence type="ECO:0000313" key="2">
    <source>
        <dbReference type="Proteomes" id="UP000245207"/>
    </source>
</evidence>
<dbReference type="AlphaFoldDB" id="A0A2U1LGE8"/>
<sequence>MIVMNIPALGFNKKSGVEIKVTSHVLIVAASEITPDGPKALTGSVDIPKDIFYDAKRVTWDFADGYLRVTFPLGTPNTMVQGSFFVKRSQPLYKVMVQGSFFVTWATYEEPTII</sequence>
<dbReference type="CDD" id="cd06464">
    <property type="entry name" value="ACD_sHsps-like"/>
    <property type="match status" value="1"/>
</dbReference>
<keyword evidence="2" id="KW-1185">Reference proteome</keyword>
<dbReference type="EMBL" id="PKPP01009524">
    <property type="protein sequence ID" value="PWA48056.1"/>
    <property type="molecule type" value="Genomic_DNA"/>
</dbReference>
<proteinExistence type="predicted"/>
<name>A0A2U1LGE8_ARTAN</name>
<dbReference type="Proteomes" id="UP000245207">
    <property type="component" value="Unassembled WGS sequence"/>
</dbReference>
<organism evidence="1 2">
    <name type="scientific">Artemisia annua</name>
    <name type="common">Sweet wormwood</name>
    <dbReference type="NCBI Taxonomy" id="35608"/>
    <lineage>
        <taxon>Eukaryota</taxon>
        <taxon>Viridiplantae</taxon>
        <taxon>Streptophyta</taxon>
        <taxon>Embryophyta</taxon>
        <taxon>Tracheophyta</taxon>
        <taxon>Spermatophyta</taxon>
        <taxon>Magnoliopsida</taxon>
        <taxon>eudicotyledons</taxon>
        <taxon>Gunneridae</taxon>
        <taxon>Pentapetalae</taxon>
        <taxon>asterids</taxon>
        <taxon>campanulids</taxon>
        <taxon>Asterales</taxon>
        <taxon>Asteraceae</taxon>
        <taxon>Asteroideae</taxon>
        <taxon>Anthemideae</taxon>
        <taxon>Artemisiinae</taxon>
        <taxon>Artemisia</taxon>
    </lineage>
</organism>
<evidence type="ECO:0000313" key="1">
    <source>
        <dbReference type="EMBL" id="PWA48056.1"/>
    </source>
</evidence>
<accession>A0A2U1LGE8</accession>
<reference evidence="1 2" key="1">
    <citation type="journal article" date="2018" name="Mol. Plant">
        <title>The genome of Artemisia annua provides insight into the evolution of Asteraceae family and artemisinin biosynthesis.</title>
        <authorList>
            <person name="Shen Q."/>
            <person name="Zhang L."/>
            <person name="Liao Z."/>
            <person name="Wang S."/>
            <person name="Yan T."/>
            <person name="Shi P."/>
            <person name="Liu M."/>
            <person name="Fu X."/>
            <person name="Pan Q."/>
            <person name="Wang Y."/>
            <person name="Lv Z."/>
            <person name="Lu X."/>
            <person name="Zhang F."/>
            <person name="Jiang W."/>
            <person name="Ma Y."/>
            <person name="Chen M."/>
            <person name="Hao X."/>
            <person name="Li L."/>
            <person name="Tang Y."/>
            <person name="Lv G."/>
            <person name="Zhou Y."/>
            <person name="Sun X."/>
            <person name="Brodelius P.E."/>
            <person name="Rose J.K.C."/>
            <person name="Tang K."/>
        </authorList>
    </citation>
    <scope>NUCLEOTIDE SEQUENCE [LARGE SCALE GENOMIC DNA]</scope>
    <source>
        <strain evidence="2">cv. Huhao1</strain>
        <tissue evidence="1">Leaf</tissue>
    </source>
</reference>
<protein>
    <submittedName>
        <fullName evidence="1">Uncharacterized protein</fullName>
    </submittedName>
</protein>